<proteinExistence type="predicted"/>
<sequence>MTDTETRLVCYKTYIRPLVEYASSVWDSPGKLNITSQLESVQRKSIRWIYNRWDRECSPTSLLKDADLDILENRRKINRLKLFHNIMSGSKHVDKSILPTRQRCKSL</sequence>
<dbReference type="AlphaFoldDB" id="A0A7M5X989"/>
<name>A0A7M5X989_9CNID</name>
<evidence type="ECO:0000313" key="1">
    <source>
        <dbReference type="EnsemblMetazoa" id="CLYHEMP019911.2"/>
    </source>
</evidence>
<reference evidence="1" key="1">
    <citation type="submission" date="2021-01" db="UniProtKB">
        <authorList>
            <consortium name="EnsemblMetazoa"/>
        </authorList>
    </citation>
    <scope>IDENTIFICATION</scope>
</reference>
<dbReference type="PRINTS" id="PR01345">
    <property type="entry name" value="CERVTRCPTASE"/>
</dbReference>
<dbReference type="OrthoDB" id="5987385at2759"/>
<protein>
    <submittedName>
        <fullName evidence="1">Uncharacterized protein</fullName>
    </submittedName>
</protein>
<keyword evidence="2" id="KW-1185">Reference proteome</keyword>
<dbReference type="Proteomes" id="UP000594262">
    <property type="component" value="Unplaced"/>
</dbReference>
<organism evidence="1 2">
    <name type="scientific">Clytia hemisphaerica</name>
    <dbReference type="NCBI Taxonomy" id="252671"/>
    <lineage>
        <taxon>Eukaryota</taxon>
        <taxon>Metazoa</taxon>
        <taxon>Cnidaria</taxon>
        <taxon>Hydrozoa</taxon>
        <taxon>Hydroidolina</taxon>
        <taxon>Leptothecata</taxon>
        <taxon>Obeliida</taxon>
        <taxon>Clytiidae</taxon>
        <taxon>Clytia</taxon>
    </lineage>
</organism>
<evidence type="ECO:0000313" key="2">
    <source>
        <dbReference type="Proteomes" id="UP000594262"/>
    </source>
</evidence>
<dbReference type="EnsemblMetazoa" id="CLYHEMT019911.2">
    <property type="protein sequence ID" value="CLYHEMP019911.2"/>
    <property type="gene ID" value="CLYHEMG019911"/>
</dbReference>
<accession>A0A7M5X989</accession>
<dbReference type="EnsemblMetazoa" id="CLYHEMT019911.1">
    <property type="protein sequence ID" value="CLYHEMP019911.1"/>
    <property type="gene ID" value="CLYHEMG019911"/>
</dbReference>